<keyword evidence="4 9" id="KW-0349">Heme</keyword>
<dbReference type="Proteomes" id="UP000294933">
    <property type="component" value="Unassembled WGS sequence"/>
</dbReference>
<evidence type="ECO:0000256" key="10">
    <source>
        <dbReference type="RuleBase" id="RU000461"/>
    </source>
</evidence>
<reference evidence="11 12" key="1">
    <citation type="submission" date="2018-06" db="EMBL/GenBank/DDBJ databases">
        <title>A transcriptomic atlas of mushroom development highlights an independent origin of complex multicellularity.</title>
        <authorList>
            <consortium name="DOE Joint Genome Institute"/>
            <person name="Krizsan K."/>
            <person name="Almasi E."/>
            <person name="Merenyi Z."/>
            <person name="Sahu N."/>
            <person name="Viragh M."/>
            <person name="Koszo T."/>
            <person name="Mondo S."/>
            <person name="Kiss B."/>
            <person name="Balint B."/>
            <person name="Kues U."/>
            <person name="Barry K."/>
            <person name="Hegedus J.C."/>
            <person name="Henrissat B."/>
            <person name="Johnson J."/>
            <person name="Lipzen A."/>
            <person name="Ohm R."/>
            <person name="Nagy I."/>
            <person name="Pangilinan J."/>
            <person name="Yan J."/>
            <person name="Xiong Y."/>
            <person name="Grigoriev I.V."/>
            <person name="Hibbett D.S."/>
            <person name="Nagy L.G."/>
        </authorList>
    </citation>
    <scope>NUCLEOTIDE SEQUENCE [LARGE SCALE GENOMIC DNA]</scope>
    <source>
        <strain evidence="11 12">SZMC22713</strain>
    </source>
</reference>
<dbReference type="PRINTS" id="PR00385">
    <property type="entry name" value="P450"/>
</dbReference>
<evidence type="ECO:0000256" key="9">
    <source>
        <dbReference type="PIRSR" id="PIRSR602401-1"/>
    </source>
</evidence>
<dbReference type="CDD" id="cd11065">
    <property type="entry name" value="CYP64-like"/>
    <property type="match status" value="1"/>
</dbReference>
<dbReference type="InterPro" id="IPR050364">
    <property type="entry name" value="Cytochrome_P450_fung"/>
</dbReference>
<dbReference type="EMBL" id="ML170166">
    <property type="protein sequence ID" value="TDL24453.1"/>
    <property type="molecule type" value="Genomic_DNA"/>
</dbReference>
<evidence type="ECO:0000313" key="12">
    <source>
        <dbReference type="Proteomes" id="UP000294933"/>
    </source>
</evidence>
<dbReference type="InterPro" id="IPR002401">
    <property type="entry name" value="Cyt_P450_E_grp-I"/>
</dbReference>
<proteinExistence type="inferred from homology"/>
<evidence type="ECO:0000256" key="4">
    <source>
        <dbReference type="ARBA" id="ARBA00022617"/>
    </source>
</evidence>
<dbReference type="GO" id="GO:0016705">
    <property type="term" value="F:oxidoreductase activity, acting on paired donors, with incorporation or reduction of molecular oxygen"/>
    <property type="evidence" value="ECO:0007669"/>
    <property type="project" value="InterPro"/>
</dbReference>
<gene>
    <name evidence="11" type="ORF">BD410DRAFT_766891</name>
</gene>
<feature type="binding site" description="axial binding residue" evidence="9">
    <location>
        <position position="441"/>
    </location>
    <ligand>
        <name>heme</name>
        <dbReference type="ChEBI" id="CHEBI:30413"/>
    </ligand>
    <ligandPart>
        <name>Fe</name>
        <dbReference type="ChEBI" id="CHEBI:18248"/>
    </ligandPart>
</feature>
<evidence type="ECO:0000256" key="8">
    <source>
        <dbReference type="ARBA" id="ARBA00023033"/>
    </source>
</evidence>
<evidence type="ECO:0000256" key="3">
    <source>
        <dbReference type="ARBA" id="ARBA00010617"/>
    </source>
</evidence>
<keyword evidence="6 10" id="KW-0560">Oxidoreductase</keyword>
<evidence type="ECO:0000256" key="5">
    <source>
        <dbReference type="ARBA" id="ARBA00022723"/>
    </source>
</evidence>
<dbReference type="GO" id="GO:0005506">
    <property type="term" value="F:iron ion binding"/>
    <property type="evidence" value="ECO:0007669"/>
    <property type="project" value="InterPro"/>
</dbReference>
<keyword evidence="5 9" id="KW-0479">Metal-binding</keyword>
<dbReference type="InterPro" id="IPR001128">
    <property type="entry name" value="Cyt_P450"/>
</dbReference>
<dbReference type="Pfam" id="PF00067">
    <property type="entry name" value="p450"/>
    <property type="match status" value="1"/>
</dbReference>
<comment type="cofactor">
    <cofactor evidence="1 9">
        <name>heme</name>
        <dbReference type="ChEBI" id="CHEBI:30413"/>
    </cofactor>
</comment>
<comment type="pathway">
    <text evidence="2">Secondary metabolite biosynthesis.</text>
</comment>
<keyword evidence="8 10" id="KW-0503">Monooxygenase</keyword>
<organism evidence="11 12">
    <name type="scientific">Rickenella mellea</name>
    <dbReference type="NCBI Taxonomy" id="50990"/>
    <lineage>
        <taxon>Eukaryota</taxon>
        <taxon>Fungi</taxon>
        <taxon>Dikarya</taxon>
        <taxon>Basidiomycota</taxon>
        <taxon>Agaricomycotina</taxon>
        <taxon>Agaricomycetes</taxon>
        <taxon>Hymenochaetales</taxon>
        <taxon>Rickenellaceae</taxon>
        <taxon>Rickenella</taxon>
    </lineage>
</organism>
<evidence type="ECO:0000256" key="2">
    <source>
        <dbReference type="ARBA" id="ARBA00005179"/>
    </source>
</evidence>
<keyword evidence="7 9" id="KW-0408">Iron</keyword>
<sequence length="517" mass="58310">MPNIHEAAVGTILALLFWIYLRYKPLRRAPEPPGPAGIPIFGNEFQIPQDKQWLRFHEWSKVYGDVVRLTTMGQPVIILSSAQAAVDLLDARGTVYSDRPRAVMAGELVGWDRGLGYSPYNSRFKEFRRMFQHTLGPRPVQSLIPLQERENARFLLRVLIYPNDFIEHARQSTGAAILMISYGYAIQPNDDPFVKIAEEAMKGFSKSSEPGAFMVDRFPFFQYVPEWFPGAGFKRAAREMREDLERLYDVPYEFVRKQMASGNASPSFTSKYLNEKRDTAAFDDDFVKAAAASLYSGGADTTPSAVTTFILAMVHNRHVQSLGQAEVDNVIGHERLPTIADKGDLVYVGAIVREVLRWGVTVPLGLPHQVSQDDVYRGYSIRKGTIIWANIWSILHDENYFPKPNEFRPERYLKTDDYDPSEILRHCDPLAIAFGFGRRICPGMHLAENSLFLTVATILATFDIAKATDADGNEITPEVEFSGFISHPRPFRCKITPRSETAAELVRSYVVADQSIG</sequence>
<evidence type="ECO:0000313" key="11">
    <source>
        <dbReference type="EMBL" id="TDL24453.1"/>
    </source>
</evidence>
<dbReference type="PROSITE" id="PS00086">
    <property type="entry name" value="CYTOCHROME_P450"/>
    <property type="match status" value="1"/>
</dbReference>
<comment type="similarity">
    <text evidence="3 10">Belongs to the cytochrome P450 family.</text>
</comment>
<keyword evidence="12" id="KW-1185">Reference proteome</keyword>
<dbReference type="STRING" id="50990.A0A4Y7Q9W8"/>
<dbReference type="OrthoDB" id="2789670at2759"/>
<dbReference type="VEuPathDB" id="FungiDB:BD410DRAFT_766891"/>
<dbReference type="PANTHER" id="PTHR46300">
    <property type="entry name" value="P450, PUTATIVE (EUROFUNG)-RELATED-RELATED"/>
    <property type="match status" value="1"/>
</dbReference>
<evidence type="ECO:0000256" key="6">
    <source>
        <dbReference type="ARBA" id="ARBA00023002"/>
    </source>
</evidence>
<dbReference type="AlphaFoldDB" id="A0A4Y7Q9W8"/>
<dbReference type="Gene3D" id="1.10.630.10">
    <property type="entry name" value="Cytochrome P450"/>
    <property type="match status" value="1"/>
</dbReference>
<dbReference type="GO" id="GO:0004497">
    <property type="term" value="F:monooxygenase activity"/>
    <property type="evidence" value="ECO:0007669"/>
    <property type="project" value="UniProtKB-KW"/>
</dbReference>
<protein>
    <submittedName>
        <fullName evidence="11">Cytochrome P450</fullName>
    </submittedName>
</protein>
<dbReference type="PANTHER" id="PTHR46300:SF7">
    <property type="entry name" value="P450, PUTATIVE (EUROFUNG)-RELATED"/>
    <property type="match status" value="1"/>
</dbReference>
<accession>A0A4Y7Q9W8</accession>
<name>A0A4Y7Q9W8_9AGAM</name>
<dbReference type="SUPFAM" id="SSF48264">
    <property type="entry name" value="Cytochrome P450"/>
    <property type="match status" value="1"/>
</dbReference>
<dbReference type="InterPro" id="IPR017972">
    <property type="entry name" value="Cyt_P450_CS"/>
</dbReference>
<dbReference type="GO" id="GO:0020037">
    <property type="term" value="F:heme binding"/>
    <property type="evidence" value="ECO:0007669"/>
    <property type="project" value="InterPro"/>
</dbReference>
<evidence type="ECO:0000256" key="7">
    <source>
        <dbReference type="ARBA" id="ARBA00023004"/>
    </source>
</evidence>
<evidence type="ECO:0000256" key="1">
    <source>
        <dbReference type="ARBA" id="ARBA00001971"/>
    </source>
</evidence>
<dbReference type="InterPro" id="IPR036396">
    <property type="entry name" value="Cyt_P450_sf"/>
</dbReference>
<dbReference type="PRINTS" id="PR00463">
    <property type="entry name" value="EP450I"/>
</dbReference>